<dbReference type="GO" id="GO:0009002">
    <property type="term" value="F:serine-type D-Ala-D-Ala carboxypeptidase activity"/>
    <property type="evidence" value="ECO:0007669"/>
    <property type="project" value="UniProtKB-EC"/>
</dbReference>
<evidence type="ECO:0000256" key="7">
    <source>
        <dbReference type="ARBA" id="ARBA00018638"/>
    </source>
</evidence>
<evidence type="ECO:0000256" key="2">
    <source>
        <dbReference type="ARBA" id="ARBA00004401"/>
    </source>
</evidence>
<comment type="similarity">
    <text evidence="5">In the N-terminal section; belongs to the glycosyltransferase 51 family.</text>
</comment>
<comment type="function">
    <text evidence="1">Cell wall formation. Synthesis of cross-linked peptidoglycan from the lipid intermediates. The enzyme has a penicillin-insensitive transglycosylase N-terminal domain (formation of linear glycan strands) and a penicillin-sensitive transpeptidase C-terminal domain (cross-linking of the peptide subunits).</text>
</comment>
<keyword evidence="19" id="KW-0472">Membrane</keyword>
<evidence type="ECO:0000313" key="30">
    <source>
        <dbReference type="Proteomes" id="UP000426444"/>
    </source>
</evidence>
<organism evidence="29 30">
    <name type="scientific">Candidatus Syntrophocurvum alkaliphilum</name>
    <dbReference type="NCBI Taxonomy" id="2293317"/>
    <lineage>
        <taxon>Bacteria</taxon>
        <taxon>Bacillati</taxon>
        <taxon>Bacillota</taxon>
        <taxon>Clostridia</taxon>
        <taxon>Eubacteriales</taxon>
        <taxon>Syntrophomonadaceae</taxon>
        <taxon>Candidatus Syntrophocurvum</taxon>
    </lineage>
</organism>
<dbReference type="UniPathway" id="UPA00219"/>
<evidence type="ECO:0000256" key="15">
    <source>
        <dbReference type="ARBA" id="ARBA00022960"/>
    </source>
</evidence>
<keyword evidence="21" id="KW-0511">Multifunctional enzyme</keyword>
<keyword evidence="14 29" id="KW-0378">Hydrolase</keyword>
<evidence type="ECO:0000256" key="12">
    <source>
        <dbReference type="ARBA" id="ARBA00022679"/>
    </source>
</evidence>
<evidence type="ECO:0000313" key="29">
    <source>
        <dbReference type="EMBL" id="QGT99234.1"/>
    </source>
</evidence>
<keyword evidence="12 29" id="KW-0808">Transferase</keyword>
<evidence type="ECO:0000256" key="23">
    <source>
        <dbReference type="ARBA" id="ARBA00034000"/>
    </source>
</evidence>
<dbReference type="GO" id="GO:0008955">
    <property type="term" value="F:peptidoglycan glycosyltransferase activity"/>
    <property type="evidence" value="ECO:0007669"/>
    <property type="project" value="UniProtKB-EC"/>
</dbReference>
<keyword evidence="15" id="KW-0133">Cell shape</keyword>
<feature type="domain" description="Glycosyl transferase family 51" evidence="28">
    <location>
        <begin position="43"/>
        <end position="215"/>
    </location>
</feature>
<evidence type="ECO:0000256" key="22">
    <source>
        <dbReference type="ARBA" id="ARBA00023316"/>
    </source>
</evidence>
<dbReference type="FunFam" id="1.10.3810.10:FF:000001">
    <property type="entry name" value="Penicillin-binding protein 1A"/>
    <property type="match status" value="1"/>
</dbReference>
<dbReference type="GO" id="GO:0071555">
    <property type="term" value="P:cell wall organization"/>
    <property type="evidence" value="ECO:0007669"/>
    <property type="project" value="UniProtKB-KW"/>
</dbReference>
<dbReference type="EC" id="3.4.16.4" evidence="6"/>
<evidence type="ECO:0000256" key="1">
    <source>
        <dbReference type="ARBA" id="ARBA00002624"/>
    </source>
</evidence>
<keyword evidence="13" id="KW-0812">Transmembrane</keyword>
<feature type="domain" description="Penicillin-binding protein transpeptidase" evidence="27">
    <location>
        <begin position="303"/>
        <end position="572"/>
    </location>
</feature>
<evidence type="ECO:0000256" key="11">
    <source>
        <dbReference type="ARBA" id="ARBA00022676"/>
    </source>
</evidence>
<keyword evidence="11 29" id="KW-0328">Glycosyltransferase</keyword>
<dbReference type="GO" id="GO:0008360">
    <property type="term" value="P:regulation of cell shape"/>
    <property type="evidence" value="ECO:0007669"/>
    <property type="project" value="UniProtKB-KW"/>
</dbReference>
<dbReference type="InterPro" id="IPR012338">
    <property type="entry name" value="Beta-lactam/transpept-like"/>
</dbReference>
<keyword evidence="9" id="KW-0121">Carboxypeptidase</keyword>
<dbReference type="SUPFAM" id="SSF53955">
    <property type="entry name" value="Lysozyme-like"/>
    <property type="match status" value="1"/>
</dbReference>
<evidence type="ECO:0000256" key="21">
    <source>
        <dbReference type="ARBA" id="ARBA00023268"/>
    </source>
</evidence>
<comment type="pathway">
    <text evidence="3">Cell wall biogenesis; peptidoglycan biosynthesis.</text>
</comment>
<keyword evidence="8" id="KW-1003">Cell membrane</keyword>
<sequence>MERKLSISIILLILLTLISGFTFRLPEIDVPESSIVFDINNRPIHGLAEQNRIGVTLDEISPEFINAVIAVEDKNFYNHRGLDIGGMVRALISNIREQRVVAGGSTITQQTAKNLFLTGERTLTRKLQELIYAFQLEQTYSKDEIMTFYCNTIYFGHGAYGVEVAARTFFGKNAHDINLAEAALLAGLPNWPARYNPYNNPDEAKTRQTVVLNRMLEEEMISEEEMEEALNYELEYKQAEYITGDAPYFIATVRDYLINKFGERKVFQGGLRVYTTLDLDMQKAAELAYYQGMKDRDKNLQAALVALDNSNGHIRALIGGRDYATSTYNRVFSRRQPGSTFKPFVYALAIDSGFTLADKIMCEKVEYTLPNSDVYIPEDFGEKPYHDRKFTLKEALMISDNVIAVKVNHELDENNTAKYTEKFGFKNIKPVLSLPLGSNEVTPIDMVSAYSVFANEGIYSEPKYILEVLDKDGRILYENSTNQNKVISSETAYIITDMMKGVLDPGGTGSHLKDIVQREAAGKTGTTDVYNDAWFVGYTPQLSCAVWVGYDKEQRTYLTGGAAAGPIWADFLREASQKLAVKQFNKPDNIKLINICLDSGLVASEFCPRKSQMAFKIGTEPQETCDNHIPDTEYWEENGLEPDDSEEEDGIRWWQRIFQ</sequence>
<dbReference type="GO" id="GO:0008658">
    <property type="term" value="F:penicillin binding"/>
    <property type="evidence" value="ECO:0007669"/>
    <property type="project" value="InterPro"/>
</dbReference>
<dbReference type="PANTHER" id="PTHR32282:SF11">
    <property type="entry name" value="PENICILLIN-BINDING PROTEIN 1B"/>
    <property type="match status" value="1"/>
</dbReference>
<reference evidence="30" key="1">
    <citation type="journal article" date="2019" name="Microbiology">
        <title>Complete Genome Sequence of an Uncultured Bacterium of the Candidate Phylum Bipolaricaulota.</title>
        <authorList>
            <person name="Kadnikov V.V."/>
            <person name="Mardanov A.V."/>
            <person name="Beletsky A.V."/>
            <person name="Frank Y.A."/>
            <person name="Karnachuk O.V."/>
            <person name="Ravin N.V."/>
        </authorList>
    </citation>
    <scope>NUCLEOTIDE SEQUENCE [LARGE SCALE GENOMIC DNA]</scope>
</reference>
<comment type="similarity">
    <text evidence="4">In the C-terminal section; belongs to the transpeptidase family.</text>
</comment>
<accession>A0A6I6DD14</accession>
<dbReference type="GO" id="GO:0046677">
    <property type="term" value="P:response to antibiotic"/>
    <property type="evidence" value="ECO:0007669"/>
    <property type="project" value="UniProtKB-KW"/>
</dbReference>
<keyword evidence="22" id="KW-0961">Cell wall biogenesis/degradation</keyword>
<evidence type="ECO:0000256" key="10">
    <source>
        <dbReference type="ARBA" id="ARBA00022670"/>
    </source>
</evidence>
<evidence type="ECO:0000256" key="13">
    <source>
        <dbReference type="ARBA" id="ARBA00022692"/>
    </source>
</evidence>
<evidence type="ECO:0000256" key="9">
    <source>
        <dbReference type="ARBA" id="ARBA00022645"/>
    </source>
</evidence>
<protein>
    <recommendedName>
        <fullName evidence="7">Penicillin-binding protein 1A</fullName>
        <ecNumber evidence="24">2.4.99.28</ecNumber>
        <ecNumber evidence="6">3.4.16.4</ecNumber>
    </recommendedName>
</protein>
<comment type="catalytic activity">
    <reaction evidence="23">
        <text>Preferential cleavage: (Ac)2-L-Lys-D-Ala-|-D-Ala. Also transpeptidation of peptidyl-alanyl moieties that are N-acyl substituents of D-alanine.</text>
        <dbReference type="EC" id="3.4.16.4"/>
    </reaction>
</comment>
<evidence type="ECO:0000256" key="19">
    <source>
        <dbReference type="ARBA" id="ARBA00023136"/>
    </source>
</evidence>
<keyword evidence="18" id="KW-1133">Transmembrane helix</keyword>
<dbReference type="Gene3D" id="1.10.3810.10">
    <property type="entry name" value="Biosynthetic peptidoglycan transglycosylase-like"/>
    <property type="match status" value="1"/>
</dbReference>
<evidence type="ECO:0000259" key="27">
    <source>
        <dbReference type="Pfam" id="PF00905"/>
    </source>
</evidence>
<gene>
    <name evidence="29" type="ORF">SYNTR_0641</name>
</gene>
<evidence type="ECO:0000256" key="3">
    <source>
        <dbReference type="ARBA" id="ARBA00004752"/>
    </source>
</evidence>
<dbReference type="InterPro" id="IPR001264">
    <property type="entry name" value="Glyco_trans_51"/>
</dbReference>
<dbReference type="GO" id="GO:0030288">
    <property type="term" value="C:outer membrane-bounded periplasmic space"/>
    <property type="evidence" value="ECO:0007669"/>
    <property type="project" value="TreeGrafter"/>
</dbReference>
<evidence type="ECO:0000256" key="18">
    <source>
        <dbReference type="ARBA" id="ARBA00022989"/>
    </source>
</evidence>
<evidence type="ECO:0000256" key="14">
    <source>
        <dbReference type="ARBA" id="ARBA00022801"/>
    </source>
</evidence>
<dbReference type="InterPro" id="IPR001460">
    <property type="entry name" value="PCN-bd_Tpept"/>
</dbReference>
<comment type="subcellular location">
    <subcellularLocation>
        <location evidence="2">Cell membrane</location>
        <topology evidence="2">Single-pass type II membrane protein</topology>
    </subcellularLocation>
</comment>
<evidence type="ECO:0000256" key="25">
    <source>
        <dbReference type="ARBA" id="ARBA00049902"/>
    </source>
</evidence>
<dbReference type="InterPro" id="IPR050396">
    <property type="entry name" value="Glycosyltr_51/Transpeptidase"/>
</dbReference>
<dbReference type="EC" id="2.4.99.28" evidence="24"/>
<dbReference type="InterPro" id="IPR036950">
    <property type="entry name" value="PBP_transglycosylase"/>
</dbReference>
<dbReference type="GO" id="GO:0005886">
    <property type="term" value="C:plasma membrane"/>
    <property type="evidence" value="ECO:0007669"/>
    <property type="project" value="UniProtKB-SubCell"/>
</dbReference>
<dbReference type="GO" id="GO:0009252">
    <property type="term" value="P:peptidoglycan biosynthetic process"/>
    <property type="evidence" value="ECO:0007669"/>
    <property type="project" value="UniProtKB-UniPathway"/>
</dbReference>
<evidence type="ECO:0000256" key="8">
    <source>
        <dbReference type="ARBA" id="ARBA00022475"/>
    </source>
</evidence>
<comment type="pathway">
    <text evidence="26">Glycan biosynthesis.</text>
</comment>
<evidence type="ECO:0000256" key="6">
    <source>
        <dbReference type="ARBA" id="ARBA00012448"/>
    </source>
</evidence>
<evidence type="ECO:0000256" key="17">
    <source>
        <dbReference type="ARBA" id="ARBA00022984"/>
    </source>
</evidence>
<evidence type="ECO:0000256" key="20">
    <source>
        <dbReference type="ARBA" id="ARBA00023251"/>
    </source>
</evidence>
<proteinExistence type="inferred from homology"/>
<dbReference type="NCBIfam" id="TIGR02074">
    <property type="entry name" value="PBP_1a_fam"/>
    <property type="match status" value="1"/>
</dbReference>
<keyword evidence="20" id="KW-0046">Antibiotic resistance</keyword>
<keyword evidence="30" id="KW-1185">Reference proteome</keyword>
<keyword evidence="17" id="KW-0573">Peptidoglycan synthesis</keyword>
<dbReference type="Gene3D" id="3.40.710.10">
    <property type="entry name" value="DD-peptidase/beta-lactamase superfamily"/>
    <property type="match status" value="1"/>
</dbReference>
<name>A0A6I6DD14_9FIRM</name>
<evidence type="ECO:0000256" key="16">
    <source>
        <dbReference type="ARBA" id="ARBA00022968"/>
    </source>
</evidence>
<keyword evidence="10" id="KW-0645">Protease</keyword>
<dbReference type="OrthoDB" id="9766909at2"/>
<keyword evidence="16" id="KW-0735">Signal-anchor</keyword>
<comment type="catalytic activity">
    <reaction evidence="25">
        <text>[GlcNAc-(1-&gt;4)-Mur2Ac(oyl-L-Ala-gamma-D-Glu-L-Lys-D-Ala-D-Ala)](n)-di-trans,octa-cis-undecaprenyl diphosphate + beta-D-GlcNAc-(1-&gt;4)-Mur2Ac(oyl-L-Ala-gamma-D-Glu-L-Lys-D-Ala-D-Ala)-di-trans,octa-cis-undecaprenyl diphosphate = [GlcNAc-(1-&gt;4)-Mur2Ac(oyl-L-Ala-gamma-D-Glu-L-Lys-D-Ala-D-Ala)](n+1)-di-trans,octa-cis-undecaprenyl diphosphate + di-trans,octa-cis-undecaprenyl diphosphate + H(+)</text>
        <dbReference type="Rhea" id="RHEA:23708"/>
        <dbReference type="Rhea" id="RHEA-COMP:9602"/>
        <dbReference type="Rhea" id="RHEA-COMP:9603"/>
        <dbReference type="ChEBI" id="CHEBI:15378"/>
        <dbReference type="ChEBI" id="CHEBI:58405"/>
        <dbReference type="ChEBI" id="CHEBI:60033"/>
        <dbReference type="ChEBI" id="CHEBI:78435"/>
        <dbReference type="EC" id="2.4.99.28"/>
    </reaction>
</comment>
<dbReference type="KEGG" id="salq:SYNTR_0641"/>
<evidence type="ECO:0000256" key="4">
    <source>
        <dbReference type="ARBA" id="ARBA00007090"/>
    </source>
</evidence>
<dbReference type="GO" id="GO:0006508">
    <property type="term" value="P:proteolysis"/>
    <property type="evidence" value="ECO:0007669"/>
    <property type="project" value="UniProtKB-KW"/>
</dbReference>
<dbReference type="PANTHER" id="PTHR32282">
    <property type="entry name" value="BINDING PROTEIN TRANSPEPTIDASE, PUTATIVE-RELATED"/>
    <property type="match status" value="1"/>
</dbReference>
<dbReference type="AlphaFoldDB" id="A0A6I6DD14"/>
<dbReference type="RefSeq" id="WP_156203153.1">
    <property type="nucleotide sequence ID" value="NZ_CP046457.1"/>
</dbReference>
<evidence type="ECO:0000259" key="28">
    <source>
        <dbReference type="Pfam" id="PF00912"/>
    </source>
</evidence>
<dbReference type="SUPFAM" id="SSF56601">
    <property type="entry name" value="beta-lactamase/transpeptidase-like"/>
    <property type="match status" value="1"/>
</dbReference>
<evidence type="ECO:0000256" key="24">
    <source>
        <dbReference type="ARBA" id="ARBA00044770"/>
    </source>
</evidence>
<dbReference type="Pfam" id="PF00912">
    <property type="entry name" value="Transgly"/>
    <property type="match status" value="1"/>
</dbReference>
<dbReference type="InterPro" id="IPR023346">
    <property type="entry name" value="Lysozyme-like_dom_sf"/>
</dbReference>
<evidence type="ECO:0000256" key="5">
    <source>
        <dbReference type="ARBA" id="ARBA00007739"/>
    </source>
</evidence>
<evidence type="ECO:0000256" key="26">
    <source>
        <dbReference type="ARBA" id="ARBA00060592"/>
    </source>
</evidence>
<dbReference type="EMBL" id="CP046457">
    <property type="protein sequence ID" value="QGT99234.1"/>
    <property type="molecule type" value="Genomic_DNA"/>
</dbReference>
<dbReference type="Pfam" id="PF00905">
    <property type="entry name" value="Transpeptidase"/>
    <property type="match status" value="1"/>
</dbReference>
<dbReference type="Proteomes" id="UP000426444">
    <property type="component" value="Chromosome"/>
</dbReference>